<comment type="caution">
    <text evidence="1">The sequence shown here is derived from an EMBL/GenBank/DDBJ whole genome shotgun (WGS) entry which is preliminary data.</text>
</comment>
<dbReference type="Proteomes" id="UP001071110">
    <property type="component" value="Unassembled WGS sequence"/>
</dbReference>
<name>A0A9Q4NSX9_9CORY</name>
<organism evidence="1 2">
    <name type="scientific">Corynebacterium pilbarense</name>
    <dbReference type="NCBI Taxonomy" id="1288393"/>
    <lineage>
        <taxon>Bacteria</taxon>
        <taxon>Bacillati</taxon>
        <taxon>Actinomycetota</taxon>
        <taxon>Actinomycetes</taxon>
        <taxon>Mycobacteriales</taxon>
        <taxon>Corynebacteriaceae</taxon>
        <taxon>Corynebacterium</taxon>
    </lineage>
</organism>
<gene>
    <name evidence="1" type="ORF">NUW87_11525</name>
</gene>
<feature type="non-terminal residue" evidence="1">
    <location>
        <position position="188"/>
    </location>
</feature>
<evidence type="ECO:0000313" key="2">
    <source>
        <dbReference type="Proteomes" id="UP001071110"/>
    </source>
</evidence>
<evidence type="ECO:0008006" key="3">
    <source>
        <dbReference type="Google" id="ProtNLM"/>
    </source>
</evidence>
<dbReference type="EMBL" id="JANRML010000122">
    <property type="protein sequence ID" value="MCZ2221980.1"/>
    <property type="molecule type" value="Genomic_DNA"/>
</dbReference>
<dbReference type="AlphaFoldDB" id="A0A9Q4NSX9"/>
<sequence>MKTLLEEERRIGEVRNVQMMKKEEDCKKLEQEVVSLRKSLRNSQVPKDLTHLGCMGETSYKKDANTNKQVEERATQTVDEKWTRIPERRNDYKRDEYPRRPPTFRNQRSFNQYEGNYRRIDHEPRWTTSQRRSLTPRYQNFFLGHCYTCKNFGHKAINCRINERNNYARNMNGVNRRYGNNRGFVNKS</sequence>
<protein>
    <recommendedName>
        <fullName evidence="3">CCHC-type domain-containing protein</fullName>
    </recommendedName>
</protein>
<proteinExistence type="predicted"/>
<accession>A0A9Q4NSX9</accession>
<reference evidence="1" key="1">
    <citation type="submission" date="2022-08" db="EMBL/GenBank/DDBJ databases">
        <title>Corynebacterium sp. nov., isolated from clinical breast specimens.</title>
        <authorList>
            <person name="Zhang T."/>
        </authorList>
    </citation>
    <scope>NUCLEOTIDE SEQUENCE</scope>
    <source>
        <strain evidence="1">CCUG 57942</strain>
    </source>
</reference>
<evidence type="ECO:0000313" key="1">
    <source>
        <dbReference type="EMBL" id="MCZ2221980.1"/>
    </source>
</evidence>
<keyword evidence="2" id="KW-1185">Reference proteome</keyword>